<evidence type="ECO:0000313" key="3">
    <source>
        <dbReference type="EMBL" id="UOO92935.1"/>
    </source>
</evidence>
<dbReference type="Gene3D" id="3.40.190.10">
    <property type="entry name" value="Periplasmic binding protein-like II"/>
    <property type="match status" value="2"/>
</dbReference>
<evidence type="ECO:0000259" key="2">
    <source>
        <dbReference type="SMART" id="SM00062"/>
    </source>
</evidence>
<dbReference type="Proteomes" id="UP000832034">
    <property type="component" value="Chromosome"/>
</dbReference>
<keyword evidence="1" id="KW-0732">Signal</keyword>
<gene>
    <name evidence="3" type="ORF">LVJ81_02530</name>
</gene>
<reference evidence="3" key="1">
    <citation type="submission" date="2021-12" db="EMBL/GenBank/DDBJ databases">
        <authorList>
            <person name="Veyrier F.J."/>
        </authorList>
    </citation>
    <scope>NUCLEOTIDE SEQUENCE</scope>
    <source>
        <strain evidence="3">SAG 1488-6</strain>
    </source>
</reference>
<keyword evidence="4" id="KW-1185">Reference proteome</keyword>
<evidence type="ECO:0000256" key="1">
    <source>
        <dbReference type="ARBA" id="ARBA00022729"/>
    </source>
</evidence>
<proteinExistence type="predicted"/>
<feature type="domain" description="Solute-binding protein family 3/N-terminal" evidence="2">
    <location>
        <begin position="6"/>
        <end position="227"/>
    </location>
</feature>
<name>A0ABY4EB07_VITST</name>
<dbReference type="RefSeq" id="WP_019958155.1">
    <property type="nucleotide sequence ID" value="NZ_CP091512.1"/>
</dbReference>
<sequence>MSDSSVLKVICADLPAPPLFWREGETRFGYESDVARAIAAKLGLECEFVYQQWGDFYPSLNENKGDILLCGQGISEYRKTLANFTAPYGVFDEAVMVLNDSPYKSMEDLKGKRIGAIANSMNMTLVETFDGVIAVPFVGTTDDIMGEMVAALRAGEVDAFVDDDVALVPLANEPDLAIVYTAPTQNKWGIAISKERPETLEKVDAALKALKEDGTLKALWQQWMPNLQYPFEHDTVSPA</sequence>
<accession>A0ABY4EB07</accession>
<dbReference type="PANTHER" id="PTHR35936">
    <property type="entry name" value="MEMBRANE-BOUND LYTIC MUREIN TRANSGLYCOSYLASE F"/>
    <property type="match status" value="1"/>
</dbReference>
<dbReference type="Pfam" id="PF00497">
    <property type="entry name" value="SBP_bac_3"/>
    <property type="match status" value="1"/>
</dbReference>
<dbReference type="CDD" id="cd13530">
    <property type="entry name" value="PBP2_peptides_like"/>
    <property type="match status" value="1"/>
</dbReference>
<dbReference type="EMBL" id="CP091512">
    <property type="protein sequence ID" value="UOO92935.1"/>
    <property type="molecule type" value="Genomic_DNA"/>
</dbReference>
<protein>
    <submittedName>
        <fullName evidence="3">ABC transporter substrate-binding protein</fullName>
    </submittedName>
</protein>
<dbReference type="SMART" id="SM00062">
    <property type="entry name" value="PBPb"/>
    <property type="match status" value="1"/>
</dbReference>
<dbReference type="InterPro" id="IPR001638">
    <property type="entry name" value="Solute-binding_3/MltF_N"/>
</dbReference>
<dbReference type="SUPFAM" id="SSF53850">
    <property type="entry name" value="Periplasmic binding protein-like II"/>
    <property type="match status" value="1"/>
</dbReference>
<reference evidence="3" key="2">
    <citation type="journal article" date="2022" name="Res Sq">
        <title>Evolution of multicellular longitudinally dividing oral cavity symbionts (Neisseriaceae).</title>
        <authorList>
            <person name="Nyongesa S."/>
            <person name="Weber P."/>
            <person name="Bernet E."/>
            <person name="Pullido F."/>
            <person name="Nieckarz M."/>
            <person name="Delaby M."/>
            <person name="Nieves C."/>
            <person name="Viehboeck T."/>
            <person name="Krause N."/>
            <person name="Rivera-Millot A."/>
            <person name="Nakamura A."/>
            <person name="Vischer N."/>
            <person name="VanNieuwenhze M."/>
            <person name="Brun Y."/>
            <person name="Cava F."/>
            <person name="Bulgheresi S."/>
            <person name="Veyrier F."/>
        </authorList>
    </citation>
    <scope>NUCLEOTIDE SEQUENCE</scope>
    <source>
        <strain evidence="3">SAG 1488-6</strain>
    </source>
</reference>
<organism evidence="3 4">
    <name type="scientific">Vitreoscilla stercoraria</name>
    <dbReference type="NCBI Taxonomy" id="61"/>
    <lineage>
        <taxon>Bacteria</taxon>
        <taxon>Pseudomonadati</taxon>
        <taxon>Pseudomonadota</taxon>
        <taxon>Betaproteobacteria</taxon>
        <taxon>Neisseriales</taxon>
        <taxon>Neisseriaceae</taxon>
        <taxon>Vitreoscilla</taxon>
    </lineage>
</organism>
<evidence type="ECO:0000313" key="4">
    <source>
        <dbReference type="Proteomes" id="UP000832034"/>
    </source>
</evidence>